<accession>A0A238H6F0</accession>
<evidence type="ECO:0000313" key="3">
    <source>
        <dbReference type="Proteomes" id="UP000198460"/>
    </source>
</evidence>
<dbReference type="AlphaFoldDB" id="A0A238H6F0"/>
<dbReference type="Proteomes" id="UP000198460">
    <property type="component" value="Unassembled WGS sequence"/>
</dbReference>
<gene>
    <name evidence="2" type="ORF">BSIN_5364</name>
</gene>
<evidence type="ECO:0000256" key="1">
    <source>
        <dbReference type="SAM" id="MobiDB-lite"/>
    </source>
</evidence>
<reference evidence="2 3" key="1">
    <citation type="submission" date="2017-04" db="EMBL/GenBank/DDBJ databases">
        <authorList>
            <person name="Afonso C.L."/>
            <person name="Miller P.J."/>
            <person name="Scott M.A."/>
            <person name="Spackman E."/>
            <person name="Goraichik I."/>
            <person name="Dimitrov K.M."/>
            <person name="Suarez D.L."/>
            <person name="Swayne D.E."/>
        </authorList>
    </citation>
    <scope>NUCLEOTIDE SEQUENCE [LARGE SCALE GENOMIC DNA]</scope>
    <source>
        <strain evidence="2">LMG 28154</strain>
    </source>
</reference>
<protein>
    <submittedName>
        <fullName evidence="2">LigA</fullName>
    </submittedName>
</protein>
<organism evidence="2 3">
    <name type="scientific">Burkholderia singularis</name>
    <dbReference type="NCBI Taxonomy" id="1503053"/>
    <lineage>
        <taxon>Bacteria</taxon>
        <taxon>Pseudomonadati</taxon>
        <taxon>Pseudomonadota</taxon>
        <taxon>Betaproteobacteria</taxon>
        <taxon>Burkholderiales</taxon>
        <taxon>Burkholderiaceae</taxon>
        <taxon>Burkholderia</taxon>
        <taxon>pseudomallei group</taxon>
    </lineage>
</organism>
<proteinExistence type="predicted"/>
<sequence>MHGGVRIRPDRAAIVRQHAAGLDRRIRTRQQLALGIVQRLAERCVQARLPDDRARRVVQRARLRDNAPIARDLAADVRNEARPAPWGIAERQRAVPGVGNFSGIVDQRRGRERQVRAVGLQRAAVRIIQRVRNRDSHRAGSGLRDRAAAVHQIGRVERHLIRLDRARTVVERRGIHARRLARDLPGRVRQVRARVDRRLLTGGHRPAAVVDRLRVDLQNRLRRQRAVIDDVPGLHRHPAVAADHPALRTRRGGASGIGQLPGRHERQAVTVQRRDPPRRIVQRRSGKGHPRCALDRALTIRQRAAAHFHRISRHELPRLIRDLPGRLHLQRTLRGDLAALVRHAAGGERGAAAARQAAVIVDQRTRRIRLDGALRARRRTRQIQIARVRVQRQIAVRRRLAAGQIHATAGQRCIAARQVLAGRDQLPGRHAQIAAAPDRAVMVHARAERAGRIHAARAHRQILLRRERAAVRQHVTRRHRRALLTVDHPTVDDAALRRHVQIARRVRLAGQHQQPVRLQGQVARLRGEHAGIVDAHAVLGADQANPVRIHPAQLGHVDRHARRGAVARDRRRGQRIRIDAVGARHDIQILGVDRGVDLHGTSQQIHLVDVRRIQARAGHRHEPLGNAIAGE</sequence>
<name>A0A238H6F0_9BURK</name>
<evidence type="ECO:0000313" key="2">
    <source>
        <dbReference type="EMBL" id="SMG00637.1"/>
    </source>
</evidence>
<dbReference type="EMBL" id="FXAN01000059">
    <property type="protein sequence ID" value="SMG00637.1"/>
    <property type="molecule type" value="Genomic_DNA"/>
</dbReference>
<feature type="compositionally biased region" description="Basic and acidic residues" evidence="1">
    <location>
        <begin position="262"/>
        <end position="275"/>
    </location>
</feature>
<feature type="region of interest" description="Disordered" evidence="1">
    <location>
        <begin position="253"/>
        <end position="275"/>
    </location>
</feature>